<feature type="transmembrane region" description="Helical" evidence="6">
    <location>
        <begin position="282"/>
        <end position="300"/>
    </location>
</feature>
<dbReference type="Proteomes" id="UP000095085">
    <property type="component" value="Unassembled WGS sequence"/>
</dbReference>
<dbReference type="Pfam" id="PF01740">
    <property type="entry name" value="STAS"/>
    <property type="match status" value="1"/>
</dbReference>
<dbReference type="Gene3D" id="3.30.750.24">
    <property type="entry name" value="STAS domain"/>
    <property type="match status" value="1"/>
</dbReference>
<dbReference type="InterPro" id="IPR002645">
    <property type="entry name" value="STAS_dom"/>
</dbReference>
<dbReference type="GeneID" id="30994442"/>
<sequence>MSARNTNDPPRSGSSSQISKSSNSEPSYRKISNKRVNTESSSLLRSQASNDINVLADANGDNTDGTPPTEYEPTRTRTIDNLPWNVVLPYYLPILSWVPEYNISYFLGDLVGGISLATFQIPLCISYATSLAHVPITCGLFSLGIAPLIYMVFGSVPQMVVGPEAPISLIVGQAVEPLLHHAKKKNLDPIEYVVAITLVSGASLLGFGLGRFGFLDNVLSESLLKGFISGVGIVMIINASISMLGLDELLKQVRGDPELPDIHSPFDKLTFLVHYFKEFHKLTLIISLVGFIVIMALRSFKKQATKSQNHLYQKLIYIPEILIVTCLATWLSQVNRWDQKGIDIIGEIKNRDDSFTFYNPFLHNVVKYIKFLSSSGFLCAMLGFFESTTASKSLGSIYNLPISSNRELVALGFINVTGSVFGALPAFGGYGRSKINAISAKTTTSGAIMGAIALVTANSICDYLYFVPKCILSVITCVIGISLIDEAPYELWFHWKSRGYNELVTFAITVLTTVFFSMETGIAVGLIYLLIRVIKHSAESRIQILGRYPGTNTFLDADLSRNSRSIAQGRNSPNLEKNRRSQYNVFTDDNFRELNVQALEEIEGCLIIKIPEPLSFVNTNDLKTRLKRVEMYGSTRAHPALKRSRDSSMTKYIIFDLDGMTELDSSAAQILLKLLQNYEERGIRSFFVRVIEDRHLKQRLIATGIAKLLTRHLELMKYFDYQASSPNRRLNRFDAGETASLQGDDIDTADDTSSLDRLIGEYEEPYFSHISDALKIIDHYEGLNKDDESLIERDSEFGDHSMV</sequence>
<dbReference type="InterPro" id="IPR036513">
    <property type="entry name" value="STAS_dom_sf"/>
</dbReference>
<comment type="subcellular location">
    <subcellularLocation>
        <location evidence="1">Membrane</location>
        <topology evidence="1">Multi-pass membrane protein</topology>
    </subcellularLocation>
</comment>
<protein>
    <recommendedName>
        <fullName evidence="7">STAS domain-containing protein</fullName>
    </recommendedName>
</protein>
<dbReference type="PROSITE" id="PS50801">
    <property type="entry name" value="STAS"/>
    <property type="match status" value="1"/>
</dbReference>
<keyword evidence="9" id="KW-1185">Reference proteome</keyword>
<evidence type="ECO:0000313" key="8">
    <source>
        <dbReference type="EMBL" id="ODV64854.1"/>
    </source>
</evidence>
<feature type="compositionally biased region" description="Polar residues" evidence="5">
    <location>
        <begin position="34"/>
        <end position="43"/>
    </location>
</feature>
<dbReference type="SUPFAM" id="SSF52091">
    <property type="entry name" value="SpoIIaa-like"/>
    <property type="match status" value="1"/>
</dbReference>
<feature type="transmembrane region" description="Helical" evidence="6">
    <location>
        <begin position="504"/>
        <end position="531"/>
    </location>
</feature>
<dbReference type="AlphaFoldDB" id="A0A1E4RC78"/>
<proteinExistence type="predicted"/>
<evidence type="ECO:0000256" key="6">
    <source>
        <dbReference type="SAM" id="Phobius"/>
    </source>
</evidence>
<dbReference type="EMBL" id="KV454546">
    <property type="protein sequence ID" value="ODV64854.1"/>
    <property type="molecule type" value="Genomic_DNA"/>
</dbReference>
<organism evidence="8 9">
    <name type="scientific">Hyphopichia burtonii NRRL Y-1933</name>
    <dbReference type="NCBI Taxonomy" id="984485"/>
    <lineage>
        <taxon>Eukaryota</taxon>
        <taxon>Fungi</taxon>
        <taxon>Dikarya</taxon>
        <taxon>Ascomycota</taxon>
        <taxon>Saccharomycotina</taxon>
        <taxon>Pichiomycetes</taxon>
        <taxon>Debaryomycetaceae</taxon>
        <taxon>Hyphopichia</taxon>
    </lineage>
</organism>
<evidence type="ECO:0000256" key="3">
    <source>
        <dbReference type="ARBA" id="ARBA00022989"/>
    </source>
</evidence>
<gene>
    <name evidence="8" type="ORF">HYPBUDRAFT_144820</name>
</gene>
<feature type="transmembrane region" description="Helical" evidence="6">
    <location>
        <begin position="463"/>
        <end position="484"/>
    </location>
</feature>
<name>A0A1E4RC78_9ASCO</name>
<feature type="transmembrane region" description="Helical" evidence="6">
    <location>
        <begin position="132"/>
        <end position="153"/>
    </location>
</feature>
<dbReference type="GO" id="GO:0016020">
    <property type="term" value="C:membrane"/>
    <property type="evidence" value="ECO:0007669"/>
    <property type="project" value="UniProtKB-SubCell"/>
</dbReference>
<evidence type="ECO:0000256" key="1">
    <source>
        <dbReference type="ARBA" id="ARBA00004141"/>
    </source>
</evidence>
<dbReference type="GO" id="GO:0055085">
    <property type="term" value="P:transmembrane transport"/>
    <property type="evidence" value="ECO:0007669"/>
    <property type="project" value="InterPro"/>
</dbReference>
<keyword evidence="2 6" id="KW-0812">Transmembrane</keyword>
<keyword evidence="3 6" id="KW-1133">Transmembrane helix</keyword>
<feature type="region of interest" description="Disordered" evidence="5">
    <location>
        <begin position="1"/>
        <end position="43"/>
    </location>
</feature>
<evidence type="ECO:0000256" key="4">
    <source>
        <dbReference type="ARBA" id="ARBA00023136"/>
    </source>
</evidence>
<evidence type="ECO:0000313" key="9">
    <source>
        <dbReference type="Proteomes" id="UP000095085"/>
    </source>
</evidence>
<dbReference type="STRING" id="984485.A0A1E4RC78"/>
<keyword evidence="4 6" id="KW-0472">Membrane</keyword>
<feature type="compositionally biased region" description="Low complexity" evidence="5">
    <location>
        <begin position="12"/>
        <end position="26"/>
    </location>
</feature>
<reference evidence="9" key="1">
    <citation type="submission" date="2016-05" db="EMBL/GenBank/DDBJ databases">
        <title>Comparative genomics of biotechnologically important yeasts.</title>
        <authorList>
            <consortium name="DOE Joint Genome Institute"/>
            <person name="Riley R."/>
            <person name="Haridas S."/>
            <person name="Wolfe K.H."/>
            <person name="Lopes M.R."/>
            <person name="Hittinger C.T."/>
            <person name="Goker M."/>
            <person name="Salamov A."/>
            <person name="Wisecaver J."/>
            <person name="Long T.M."/>
            <person name="Aerts A.L."/>
            <person name="Barry K."/>
            <person name="Choi C."/>
            <person name="Clum A."/>
            <person name="Coughlan A.Y."/>
            <person name="Deshpande S."/>
            <person name="Douglass A.P."/>
            <person name="Hanson S.J."/>
            <person name="Klenk H.-P."/>
            <person name="Labutti K."/>
            <person name="Lapidus A."/>
            <person name="Lindquist E."/>
            <person name="Lipzen A."/>
            <person name="Meier-Kolthoff J.P."/>
            <person name="Ohm R.A."/>
            <person name="Otillar R.P."/>
            <person name="Pangilinan J."/>
            <person name="Peng Y."/>
            <person name="Rokas A."/>
            <person name="Rosa C.A."/>
            <person name="Scheuner C."/>
            <person name="Sibirny A.A."/>
            <person name="Slot J.C."/>
            <person name="Stielow J.B."/>
            <person name="Sun H."/>
            <person name="Kurtzman C.P."/>
            <person name="Blackwell M."/>
            <person name="Grigoriev I.V."/>
            <person name="Jeffries T.W."/>
        </authorList>
    </citation>
    <scope>NUCLEOTIDE SEQUENCE [LARGE SCALE GENOMIC DNA]</scope>
    <source>
        <strain evidence="9">NRRL Y-1933</strain>
    </source>
</reference>
<feature type="domain" description="STAS" evidence="7">
    <location>
        <begin position="595"/>
        <end position="720"/>
    </location>
</feature>
<dbReference type="Pfam" id="PF00916">
    <property type="entry name" value="Sulfate_transp"/>
    <property type="match status" value="1"/>
</dbReference>
<dbReference type="CDD" id="cd07042">
    <property type="entry name" value="STAS_SulP_like_sulfate_transporter"/>
    <property type="match status" value="1"/>
</dbReference>
<dbReference type="InterPro" id="IPR001902">
    <property type="entry name" value="SLC26A/SulP_fam"/>
</dbReference>
<dbReference type="OrthoDB" id="427213at2759"/>
<feature type="transmembrane region" description="Helical" evidence="6">
    <location>
        <begin position="437"/>
        <end position="456"/>
    </location>
</feature>
<feature type="transmembrane region" description="Helical" evidence="6">
    <location>
        <begin position="408"/>
        <end position="431"/>
    </location>
</feature>
<feature type="region of interest" description="Disordered" evidence="5">
    <location>
        <begin position="55"/>
        <end position="74"/>
    </location>
</feature>
<evidence type="ECO:0000256" key="5">
    <source>
        <dbReference type="SAM" id="MobiDB-lite"/>
    </source>
</evidence>
<feature type="transmembrane region" description="Helical" evidence="6">
    <location>
        <begin position="192"/>
        <end position="214"/>
    </location>
</feature>
<dbReference type="RefSeq" id="XP_020073921.1">
    <property type="nucleotide sequence ID" value="XM_020219892.1"/>
</dbReference>
<feature type="transmembrane region" description="Helical" evidence="6">
    <location>
        <begin position="226"/>
        <end position="246"/>
    </location>
</feature>
<evidence type="ECO:0000256" key="2">
    <source>
        <dbReference type="ARBA" id="ARBA00022692"/>
    </source>
</evidence>
<evidence type="ECO:0000259" key="7">
    <source>
        <dbReference type="PROSITE" id="PS50801"/>
    </source>
</evidence>
<accession>A0A1E4RC78</accession>
<dbReference type="PANTHER" id="PTHR11814">
    <property type="entry name" value="SULFATE TRANSPORTER"/>
    <property type="match status" value="1"/>
</dbReference>
<feature type="transmembrane region" description="Helical" evidence="6">
    <location>
        <begin position="368"/>
        <end position="387"/>
    </location>
</feature>
<dbReference type="InterPro" id="IPR011547">
    <property type="entry name" value="SLC26A/SulP_dom"/>
</dbReference>